<dbReference type="InterPro" id="IPR006201">
    <property type="entry name" value="Neur_channel"/>
</dbReference>
<name>A0AA89C2T7_PINIB</name>
<dbReference type="PROSITE" id="PS00236">
    <property type="entry name" value="NEUROTR_ION_CHANNEL"/>
    <property type="match status" value="1"/>
</dbReference>
<dbReference type="CDD" id="cd19049">
    <property type="entry name" value="LGIC_TM_anion"/>
    <property type="match status" value="1"/>
</dbReference>
<evidence type="ECO:0000256" key="10">
    <source>
        <dbReference type="ARBA" id="ARBA00023173"/>
    </source>
</evidence>
<keyword evidence="7 16" id="KW-0406">Ion transport</keyword>
<evidence type="ECO:0000313" key="20">
    <source>
        <dbReference type="Proteomes" id="UP001186944"/>
    </source>
</evidence>
<organism evidence="19 20">
    <name type="scientific">Pinctada imbricata</name>
    <name type="common">Atlantic pearl-oyster</name>
    <name type="synonym">Pinctada martensii</name>
    <dbReference type="NCBI Taxonomy" id="66713"/>
    <lineage>
        <taxon>Eukaryota</taxon>
        <taxon>Metazoa</taxon>
        <taxon>Spiralia</taxon>
        <taxon>Lophotrochozoa</taxon>
        <taxon>Mollusca</taxon>
        <taxon>Bivalvia</taxon>
        <taxon>Autobranchia</taxon>
        <taxon>Pteriomorphia</taxon>
        <taxon>Pterioida</taxon>
        <taxon>Pterioidea</taxon>
        <taxon>Pteriidae</taxon>
        <taxon>Pinctada</taxon>
    </lineage>
</organism>
<keyword evidence="2" id="KW-1003">Cell membrane</keyword>
<dbReference type="GO" id="GO:0005230">
    <property type="term" value="F:extracellular ligand-gated monoatomic ion channel activity"/>
    <property type="evidence" value="ECO:0007669"/>
    <property type="project" value="InterPro"/>
</dbReference>
<keyword evidence="14 16" id="KW-0407">Ion channel</keyword>
<dbReference type="InterPro" id="IPR006028">
    <property type="entry name" value="GABAA/Glycine_rcpt"/>
</dbReference>
<keyword evidence="10" id="KW-0869">Chloride channel</keyword>
<feature type="transmembrane region" description="Helical" evidence="16">
    <location>
        <begin position="215"/>
        <end position="234"/>
    </location>
</feature>
<dbReference type="InterPro" id="IPR036719">
    <property type="entry name" value="Neuro-gated_channel_TM_sf"/>
</dbReference>
<accession>A0AA89C2T7</accession>
<reference evidence="19" key="1">
    <citation type="submission" date="2019-08" db="EMBL/GenBank/DDBJ databases">
        <title>The improved chromosome-level genome for the pearl oyster Pinctada fucata martensii using PacBio sequencing and Hi-C.</title>
        <authorList>
            <person name="Zheng Z."/>
        </authorList>
    </citation>
    <scope>NUCLEOTIDE SEQUENCE</scope>
    <source>
        <strain evidence="19">ZZ-2019</strain>
        <tissue evidence="19">Adductor muscle</tissue>
    </source>
</reference>
<dbReference type="GO" id="GO:0004888">
    <property type="term" value="F:transmembrane signaling receptor activity"/>
    <property type="evidence" value="ECO:0007669"/>
    <property type="project" value="InterPro"/>
</dbReference>
<dbReference type="Gene3D" id="1.20.58.390">
    <property type="entry name" value="Neurotransmitter-gated ion-channel transmembrane domain"/>
    <property type="match status" value="1"/>
</dbReference>
<dbReference type="Gene3D" id="2.70.170.10">
    <property type="entry name" value="Neurotransmitter-gated ion-channel ligand-binding domain"/>
    <property type="match status" value="1"/>
</dbReference>
<evidence type="ECO:0000259" key="17">
    <source>
        <dbReference type="Pfam" id="PF02931"/>
    </source>
</evidence>
<dbReference type="PRINTS" id="PR00252">
    <property type="entry name" value="NRIONCHANNEL"/>
</dbReference>
<evidence type="ECO:0000256" key="14">
    <source>
        <dbReference type="ARBA" id="ARBA00023303"/>
    </source>
</evidence>
<feature type="non-terminal residue" evidence="19">
    <location>
        <position position="1"/>
    </location>
</feature>
<comment type="subcellular location">
    <subcellularLocation>
        <location evidence="15">Postsynaptic cell membrane</location>
        <topology evidence="15">Multi-pass membrane protein</topology>
    </subcellularLocation>
</comment>
<proteinExistence type="inferred from homology"/>
<evidence type="ECO:0000256" key="4">
    <source>
        <dbReference type="ARBA" id="ARBA00022729"/>
    </source>
</evidence>
<evidence type="ECO:0000256" key="3">
    <source>
        <dbReference type="ARBA" id="ARBA00022692"/>
    </source>
</evidence>
<keyword evidence="20" id="KW-1185">Reference proteome</keyword>
<evidence type="ECO:0000256" key="12">
    <source>
        <dbReference type="ARBA" id="ARBA00023214"/>
    </source>
</evidence>
<evidence type="ECO:0000256" key="7">
    <source>
        <dbReference type="ARBA" id="ARBA00023065"/>
    </source>
</evidence>
<dbReference type="FunFam" id="1.20.58.390:FF:000067">
    <property type="entry name" value="Glycine receptor subunit alpha-2"/>
    <property type="match status" value="1"/>
</dbReference>
<feature type="transmembrane region" description="Helical" evidence="16">
    <location>
        <begin position="246"/>
        <end position="266"/>
    </location>
</feature>
<keyword evidence="12" id="KW-0868">Chloride</keyword>
<dbReference type="EMBL" id="VSWD01000007">
    <property type="protein sequence ID" value="KAK3098967.1"/>
    <property type="molecule type" value="Genomic_DNA"/>
</dbReference>
<dbReference type="AlphaFoldDB" id="A0AA89C2T7"/>
<dbReference type="GO" id="GO:0045211">
    <property type="term" value="C:postsynaptic membrane"/>
    <property type="evidence" value="ECO:0007669"/>
    <property type="project" value="UniProtKB-SubCell"/>
</dbReference>
<keyword evidence="13" id="KW-0628">Postsynaptic cell membrane</keyword>
<comment type="caution">
    <text evidence="19">The sequence shown here is derived from an EMBL/GenBank/DDBJ whole genome shotgun (WGS) entry which is preliminary data.</text>
</comment>
<dbReference type="SUPFAM" id="SSF90112">
    <property type="entry name" value="Neurotransmitter-gated ion-channel transmembrane pore"/>
    <property type="match status" value="1"/>
</dbReference>
<dbReference type="GO" id="GO:0034707">
    <property type="term" value="C:chloride channel complex"/>
    <property type="evidence" value="ECO:0007669"/>
    <property type="project" value="UniProtKB-KW"/>
</dbReference>
<evidence type="ECO:0000313" key="19">
    <source>
        <dbReference type="EMBL" id="KAK3098967.1"/>
    </source>
</evidence>
<feature type="transmembrane region" description="Helical" evidence="16">
    <location>
        <begin position="182"/>
        <end position="203"/>
    </location>
</feature>
<dbReference type="InterPro" id="IPR006029">
    <property type="entry name" value="Neurotrans-gated_channel_TM"/>
</dbReference>
<dbReference type="PRINTS" id="PR00253">
    <property type="entry name" value="GABAARECEPTR"/>
</dbReference>
<keyword evidence="6" id="KW-0770">Synapse</keyword>
<dbReference type="InterPro" id="IPR018000">
    <property type="entry name" value="Neurotransmitter_ion_chnl_CS"/>
</dbReference>
<feature type="domain" description="Neurotransmitter-gated ion-channel transmembrane" evidence="18">
    <location>
        <begin position="187"/>
        <end position="301"/>
    </location>
</feature>
<dbReference type="InterPro" id="IPR036734">
    <property type="entry name" value="Neur_chan_lig-bd_sf"/>
</dbReference>
<keyword evidence="5 16" id="KW-1133">Transmembrane helix</keyword>
<evidence type="ECO:0000256" key="1">
    <source>
        <dbReference type="ARBA" id="ARBA00022448"/>
    </source>
</evidence>
<evidence type="ECO:0000256" key="5">
    <source>
        <dbReference type="ARBA" id="ARBA00022989"/>
    </source>
</evidence>
<keyword evidence="4" id="KW-0732">Signal</keyword>
<keyword evidence="1 16" id="KW-0813">Transport</keyword>
<keyword evidence="8 16" id="KW-0472">Membrane</keyword>
<dbReference type="Pfam" id="PF02932">
    <property type="entry name" value="Neur_chan_memb"/>
    <property type="match status" value="1"/>
</dbReference>
<dbReference type="InterPro" id="IPR006202">
    <property type="entry name" value="Neur_chan_lig-bd"/>
</dbReference>
<keyword evidence="11" id="KW-0325">Glycoprotein</keyword>
<evidence type="ECO:0000256" key="13">
    <source>
        <dbReference type="ARBA" id="ARBA00023257"/>
    </source>
</evidence>
<evidence type="ECO:0000256" key="11">
    <source>
        <dbReference type="ARBA" id="ARBA00023180"/>
    </source>
</evidence>
<dbReference type="Pfam" id="PF02931">
    <property type="entry name" value="Neur_chan_LBD"/>
    <property type="match status" value="1"/>
</dbReference>
<dbReference type="PANTHER" id="PTHR18945">
    <property type="entry name" value="NEUROTRANSMITTER GATED ION CHANNEL"/>
    <property type="match status" value="1"/>
</dbReference>
<dbReference type="SUPFAM" id="SSF63712">
    <property type="entry name" value="Nicotinic receptor ligand binding domain-like"/>
    <property type="match status" value="1"/>
</dbReference>
<dbReference type="GO" id="GO:0005254">
    <property type="term" value="F:chloride channel activity"/>
    <property type="evidence" value="ECO:0007669"/>
    <property type="project" value="UniProtKB-KW"/>
</dbReference>
<feature type="domain" description="Neurotransmitter-gated ion-channel ligand-binding" evidence="17">
    <location>
        <begin position="14"/>
        <end position="179"/>
    </location>
</feature>
<evidence type="ECO:0000256" key="16">
    <source>
        <dbReference type="RuleBase" id="RU000687"/>
    </source>
</evidence>
<protein>
    <recommendedName>
        <fullName evidence="21">Glycine receptor subunit alphaZ1</fullName>
    </recommendedName>
</protein>
<comment type="similarity">
    <text evidence="16">Belongs to the ligand-gated ion channel (TC 1.A.9) family.</text>
</comment>
<evidence type="ECO:0000256" key="15">
    <source>
        <dbReference type="ARBA" id="ARBA00034104"/>
    </source>
</evidence>
<dbReference type="InterPro" id="IPR038050">
    <property type="entry name" value="Neuro_actylchol_rec"/>
</dbReference>
<dbReference type="Proteomes" id="UP001186944">
    <property type="component" value="Unassembled WGS sequence"/>
</dbReference>
<keyword evidence="3 16" id="KW-0812">Transmembrane</keyword>
<gene>
    <name evidence="19" type="ORF">FSP39_024773</name>
</gene>
<keyword evidence="9" id="KW-1015">Disulfide bond</keyword>
<feature type="transmembrane region" description="Helical" evidence="16">
    <location>
        <begin position="312"/>
        <end position="332"/>
    </location>
</feature>
<evidence type="ECO:0000256" key="2">
    <source>
        <dbReference type="ARBA" id="ARBA00022475"/>
    </source>
</evidence>
<evidence type="ECO:0000256" key="9">
    <source>
        <dbReference type="ARBA" id="ARBA00023157"/>
    </source>
</evidence>
<sequence length="342" mass="40339">VYNMCVFRVKYFLQGFTMSFFLRQRWKDPRLKYTFESSSPYLFLDSDSIQKVWRPDLYILNEKSAKNHEITVPNMAMYIYRDGSIFFSHRVTGEFSCFLNLRKYPLDRQKCHIMFESYGHPARKLVFRWHKSAVEISKDVELPQFELDSGNNFSTFICDHIYHDDNYTCIGADFHLTRNQGYYFVQIYIPTSLIVMLSWSNFWLNVDAIPARISLGLLTVLTMATSSASAGANLPRVSYIKAMDVWIFVCMFFVFAAFLEYAWVNVSLRVEQRRKSPSGTVVKPVCNGVKSKYKIMSKNRERARNIDRVARVLFPVCFLIFNLCYWTFYTLWEPVKHRTVHS</sequence>
<evidence type="ECO:0000256" key="6">
    <source>
        <dbReference type="ARBA" id="ARBA00023018"/>
    </source>
</evidence>
<evidence type="ECO:0000259" key="18">
    <source>
        <dbReference type="Pfam" id="PF02932"/>
    </source>
</evidence>
<evidence type="ECO:0000256" key="8">
    <source>
        <dbReference type="ARBA" id="ARBA00023136"/>
    </source>
</evidence>
<evidence type="ECO:0008006" key="21">
    <source>
        <dbReference type="Google" id="ProtNLM"/>
    </source>
</evidence>